<accession>A0A1W2FQL1</accession>
<evidence type="ECO:0000313" key="2">
    <source>
        <dbReference type="Proteomes" id="UP000192840"/>
    </source>
</evidence>
<proteinExistence type="predicted"/>
<keyword evidence="2" id="KW-1185">Reference proteome</keyword>
<gene>
    <name evidence="1" type="ORF">SAMN05660733_07446</name>
</gene>
<organism evidence="1 2">
    <name type="scientific">Lentzea albidocapillata</name>
    <dbReference type="NCBI Taxonomy" id="40571"/>
    <lineage>
        <taxon>Bacteria</taxon>
        <taxon>Bacillati</taxon>
        <taxon>Actinomycetota</taxon>
        <taxon>Actinomycetes</taxon>
        <taxon>Pseudonocardiales</taxon>
        <taxon>Pseudonocardiaceae</taxon>
        <taxon>Lentzea</taxon>
    </lineage>
</organism>
<dbReference type="Proteomes" id="UP000192840">
    <property type="component" value="Unassembled WGS sequence"/>
</dbReference>
<evidence type="ECO:0000313" key="1">
    <source>
        <dbReference type="EMBL" id="SMD23916.1"/>
    </source>
</evidence>
<dbReference type="AlphaFoldDB" id="A0A1W2FQL1"/>
<name>A0A1W2FQL1_9PSEU</name>
<dbReference type="STRING" id="40571.SAMN05660733_07446"/>
<dbReference type="EMBL" id="FWYC01000020">
    <property type="protein sequence ID" value="SMD23916.1"/>
    <property type="molecule type" value="Genomic_DNA"/>
</dbReference>
<reference evidence="2" key="1">
    <citation type="submission" date="2017-04" db="EMBL/GenBank/DDBJ databases">
        <authorList>
            <person name="Varghese N."/>
            <person name="Submissions S."/>
        </authorList>
    </citation>
    <scope>NUCLEOTIDE SEQUENCE [LARGE SCALE GENOMIC DNA]</scope>
    <source>
        <strain evidence="2">DSM 44073</strain>
    </source>
</reference>
<sequence>MCLLLKGDNPVTAYEALRVLHRATTIFMSTVEVALADYLRPDISVTPGVPVEVAPRPLEGHLDTTSHVSRLEATMKRAVSLLILGGVVSALTACDQRAADRANDGSVPRPPSSSTGIPAVVARDHAVSAYREMWSAFATAGKTSDWQSPALGQHATGIALDKLTRSLRADQDKGLVTKGSPTLSPQVSAVDPASDPLKVTITDCGDSTNALKYRKDNGQLANDVPGGRRLINAIVEKQADGKWKVTDFGVHDLGTCK</sequence>
<protein>
    <submittedName>
        <fullName evidence="1">Uncharacterized protein</fullName>
    </submittedName>
</protein>